<sequence length="241" mass="29083">MNASIATNIFISSILLWMVYLLGLKDEDITRNSYLVIMPIMMMIRISKYWRQNTLLYFCECTYFINFITYIFIFMNWNILYIYPFHIGSMLTYGVIFGDTIYFNSWNVTMTFLLHFVGEITCFIIYWNNEMELTHHDIQNYIAFAMATYYSWCIIYYLIMVLLINHRNCVIRDKLDHDTDTRITRQQIIEYIVRHFIGTHFNYVFGMIIMQCYYLSLFAIGIQVLVALYNGNRIYEKYCVI</sequence>
<keyword evidence="1" id="KW-0812">Transmembrane</keyword>
<dbReference type="EMBL" id="MN739774">
    <property type="protein sequence ID" value="QHT25700.1"/>
    <property type="molecule type" value="Genomic_DNA"/>
</dbReference>
<name>A0A6C0EAU5_9ZZZZ</name>
<dbReference type="AlphaFoldDB" id="A0A6C0EAU5"/>
<feature type="transmembrane region" description="Helical" evidence="1">
    <location>
        <begin position="54"/>
        <end position="75"/>
    </location>
</feature>
<evidence type="ECO:0000313" key="2">
    <source>
        <dbReference type="EMBL" id="QHT25700.1"/>
    </source>
</evidence>
<keyword evidence="1" id="KW-0472">Membrane</keyword>
<feature type="transmembrane region" description="Helical" evidence="1">
    <location>
        <begin position="203"/>
        <end position="228"/>
    </location>
</feature>
<feature type="transmembrane region" description="Helical" evidence="1">
    <location>
        <begin position="81"/>
        <end position="103"/>
    </location>
</feature>
<feature type="transmembrane region" description="Helical" evidence="1">
    <location>
        <begin position="141"/>
        <end position="164"/>
    </location>
</feature>
<feature type="transmembrane region" description="Helical" evidence="1">
    <location>
        <begin position="5"/>
        <end position="23"/>
    </location>
</feature>
<reference evidence="2" key="1">
    <citation type="journal article" date="2020" name="Nature">
        <title>Giant virus diversity and host interactions through global metagenomics.</title>
        <authorList>
            <person name="Schulz F."/>
            <person name="Roux S."/>
            <person name="Paez-Espino D."/>
            <person name="Jungbluth S."/>
            <person name="Walsh D.A."/>
            <person name="Denef V.J."/>
            <person name="McMahon K.D."/>
            <person name="Konstantinidis K.T."/>
            <person name="Eloe-Fadrosh E.A."/>
            <person name="Kyrpides N.C."/>
            <person name="Woyke T."/>
        </authorList>
    </citation>
    <scope>NUCLEOTIDE SEQUENCE</scope>
    <source>
        <strain evidence="2">GVMAG-M-3300023179-27</strain>
    </source>
</reference>
<feature type="transmembrane region" description="Helical" evidence="1">
    <location>
        <begin position="110"/>
        <end position="129"/>
    </location>
</feature>
<evidence type="ECO:0000256" key="1">
    <source>
        <dbReference type="SAM" id="Phobius"/>
    </source>
</evidence>
<protein>
    <submittedName>
        <fullName evidence="2">Uncharacterized protein</fullName>
    </submittedName>
</protein>
<organism evidence="2">
    <name type="scientific">viral metagenome</name>
    <dbReference type="NCBI Taxonomy" id="1070528"/>
    <lineage>
        <taxon>unclassified sequences</taxon>
        <taxon>metagenomes</taxon>
        <taxon>organismal metagenomes</taxon>
    </lineage>
</organism>
<accession>A0A6C0EAU5</accession>
<keyword evidence="1" id="KW-1133">Transmembrane helix</keyword>
<proteinExistence type="predicted"/>